<proteinExistence type="predicted"/>
<gene>
    <name evidence="1" type="ORF">FCALED_LOCUS11564</name>
</gene>
<dbReference type="Proteomes" id="UP000789570">
    <property type="component" value="Unassembled WGS sequence"/>
</dbReference>
<evidence type="ECO:0000313" key="2">
    <source>
        <dbReference type="Proteomes" id="UP000789570"/>
    </source>
</evidence>
<protein>
    <submittedName>
        <fullName evidence="1">9005_t:CDS:1</fullName>
    </submittedName>
</protein>
<accession>A0A9N9E1L6</accession>
<organism evidence="1 2">
    <name type="scientific">Funneliformis caledonium</name>
    <dbReference type="NCBI Taxonomy" id="1117310"/>
    <lineage>
        <taxon>Eukaryota</taxon>
        <taxon>Fungi</taxon>
        <taxon>Fungi incertae sedis</taxon>
        <taxon>Mucoromycota</taxon>
        <taxon>Glomeromycotina</taxon>
        <taxon>Glomeromycetes</taxon>
        <taxon>Glomerales</taxon>
        <taxon>Glomeraceae</taxon>
        <taxon>Funneliformis</taxon>
    </lineage>
</organism>
<sequence>MQEKKEVYDILEKYSNKATLIERAEEIVNNLTYIDNSLNDFVNLNEVQLDNFINNITNASLKVTNDKH</sequence>
<evidence type="ECO:0000313" key="1">
    <source>
        <dbReference type="EMBL" id="CAG8661425.1"/>
    </source>
</evidence>
<dbReference type="EMBL" id="CAJVPQ010004964">
    <property type="protein sequence ID" value="CAG8661425.1"/>
    <property type="molecule type" value="Genomic_DNA"/>
</dbReference>
<comment type="caution">
    <text evidence="1">The sequence shown here is derived from an EMBL/GenBank/DDBJ whole genome shotgun (WGS) entry which is preliminary data.</text>
</comment>
<dbReference type="AlphaFoldDB" id="A0A9N9E1L6"/>
<reference evidence="1" key="1">
    <citation type="submission" date="2021-06" db="EMBL/GenBank/DDBJ databases">
        <authorList>
            <person name="Kallberg Y."/>
            <person name="Tangrot J."/>
            <person name="Rosling A."/>
        </authorList>
    </citation>
    <scope>NUCLEOTIDE SEQUENCE</scope>
    <source>
        <strain evidence="1">UK204</strain>
    </source>
</reference>
<name>A0A9N9E1L6_9GLOM</name>
<keyword evidence="2" id="KW-1185">Reference proteome</keyword>